<dbReference type="AlphaFoldDB" id="A0A4S8VVW5"/>
<dbReference type="InterPro" id="IPR001623">
    <property type="entry name" value="DnaJ_domain"/>
</dbReference>
<sequence>MEQLPLEGIDSLSITIIYSLLSSFGFVLFDLLVTGWAQSAFYAIWIRAGDPKPQPGTQVFVKHRKRINIIVVLAYLLYTIYEADFQLRMAGNFYQDLGVGLGIDERGLQSRFRRLTLLHHPDKVASDSNRSIAEAYYVHLKLCRDILVDPTKRFAYDRLGPEILAWQKSTTIPDYMTAGIRNLFYYYTGTAGVLTIIGFMGYIKQAAFWRFLALASLGVFELHCLMSPEFPRLLTKIVNPVLTLIPLHPQFLPFQLLSLLRKLVLTLFIAFSQIGPLLTPSTPAPPSEDQIQQQQLQRLGAIAGGLETQANMLMALEMTPFTDESDMRELRERLKRFLVDNTIRSNKEVRDAMGGVLARRRQGVPHGAAGTR</sequence>
<dbReference type="SUPFAM" id="SSF46565">
    <property type="entry name" value="Chaperone J-domain"/>
    <property type="match status" value="1"/>
</dbReference>
<keyword evidence="1" id="KW-0472">Membrane</keyword>
<dbReference type="Pfam" id="PF00226">
    <property type="entry name" value="DnaJ"/>
    <property type="match status" value="1"/>
</dbReference>
<feature type="transmembrane region" description="Helical" evidence="1">
    <location>
        <begin position="12"/>
        <end position="45"/>
    </location>
</feature>
<dbReference type="CDD" id="cd06257">
    <property type="entry name" value="DnaJ"/>
    <property type="match status" value="1"/>
</dbReference>
<keyword evidence="1" id="KW-0812">Transmembrane</keyword>
<feature type="domain" description="J" evidence="2">
    <location>
        <begin position="92"/>
        <end position="160"/>
    </location>
</feature>
<dbReference type="PROSITE" id="PS50076">
    <property type="entry name" value="DNAJ_2"/>
    <property type="match status" value="1"/>
</dbReference>
<keyword evidence="1" id="KW-1133">Transmembrane helix</keyword>
<evidence type="ECO:0000313" key="4">
    <source>
        <dbReference type="Proteomes" id="UP000308014"/>
    </source>
</evidence>
<dbReference type="PRINTS" id="PR00625">
    <property type="entry name" value="JDOMAIN"/>
</dbReference>
<accession>A0A4S8VVW5</accession>
<evidence type="ECO:0000256" key="1">
    <source>
        <dbReference type="SAM" id="Phobius"/>
    </source>
</evidence>
<comment type="caution">
    <text evidence="3">The sequence shown here is derived from an EMBL/GenBank/DDBJ whole genome shotgun (WGS) entry which is preliminary data.</text>
</comment>
<gene>
    <name evidence="3" type="ORF">D6D24_04553</name>
</gene>
<feature type="transmembrane region" description="Helical" evidence="1">
    <location>
        <begin position="183"/>
        <end position="202"/>
    </location>
</feature>
<proteinExistence type="predicted"/>
<reference evidence="3 4" key="1">
    <citation type="submission" date="2018-10" db="EMBL/GenBank/DDBJ databases">
        <title>Fifty Aureobasidium pullulans genomes reveal a recombining polyextremotolerant generalist.</title>
        <authorList>
            <person name="Gostincar C."/>
            <person name="Turk M."/>
            <person name="Zajc J."/>
            <person name="Gunde-Cimerman N."/>
        </authorList>
    </citation>
    <scope>NUCLEOTIDE SEQUENCE [LARGE SCALE GENOMIC DNA]</scope>
    <source>
        <strain evidence="3 4">EXF-11318</strain>
    </source>
</reference>
<evidence type="ECO:0000313" key="3">
    <source>
        <dbReference type="EMBL" id="THW16208.1"/>
    </source>
</evidence>
<dbReference type="EMBL" id="QZAJ01000140">
    <property type="protein sequence ID" value="THW16208.1"/>
    <property type="molecule type" value="Genomic_DNA"/>
</dbReference>
<dbReference type="Proteomes" id="UP000308014">
    <property type="component" value="Unassembled WGS sequence"/>
</dbReference>
<dbReference type="InterPro" id="IPR036869">
    <property type="entry name" value="J_dom_sf"/>
</dbReference>
<dbReference type="Gene3D" id="1.10.287.110">
    <property type="entry name" value="DnaJ domain"/>
    <property type="match status" value="1"/>
</dbReference>
<name>A0A4S8VVW5_AURPU</name>
<evidence type="ECO:0000259" key="2">
    <source>
        <dbReference type="PROSITE" id="PS50076"/>
    </source>
</evidence>
<protein>
    <submittedName>
        <fullName evidence="3">Membrane associated DnaJ chaperone-like protein</fullName>
    </submittedName>
</protein>
<organism evidence="3 4">
    <name type="scientific">Aureobasidium pullulans</name>
    <name type="common">Black yeast</name>
    <name type="synonym">Pullularia pullulans</name>
    <dbReference type="NCBI Taxonomy" id="5580"/>
    <lineage>
        <taxon>Eukaryota</taxon>
        <taxon>Fungi</taxon>
        <taxon>Dikarya</taxon>
        <taxon>Ascomycota</taxon>
        <taxon>Pezizomycotina</taxon>
        <taxon>Dothideomycetes</taxon>
        <taxon>Dothideomycetidae</taxon>
        <taxon>Dothideales</taxon>
        <taxon>Saccotheciaceae</taxon>
        <taxon>Aureobasidium</taxon>
    </lineage>
</organism>